<dbReference type="RefSeq" id="WP_343890871.1">
    <property type="nucleotide sequence ID" value="NZ_BAAAEH010000035.1"/>
</dbReference>
<feature type="signal peptide" evidence="2">
    <location>
        <begin position="1"/>
        <end position="22"/>
    </location>
</feature>
<evidence type="ECO:0000313" key="3">
    <source>
        <dbReference type="EMBL" id="MEN2788870.1"/>
    </source>
</evidence>
<dbReference type="Proteomes" id="UP001419910">
    <property type="component" value="Unassembled WGS sequence"/>
</dbReference>
<keyword evidence="4" id="KW-1185">Reference proteome</keyword>
<evidence type="ECO:0000256" key="2">
    <source>
        <dbReference type="SAM" id="SignalP"/>
    </source>
</evidence>
<sequence>MISSSRHTLAIATGLLVVAVVAGTGAGAETGPAATPQPVQSYDTYKSWFVACDNELACVARGVTEAGADITIERQGGPTGTLVAFIRATHAFSLADIRIDGQPARLSGPAWQISVSDDETAATSSDLVAIRALVQRLRNASKVSLGDGSLGEEGEVPLDGFAAAMLRLDERQGRLGGVTALFRPGPAPASQVPARPPIPKIPNHPISASLQKGEEARLIAGVRADQRAVFEKEACEKDPTAMEPEAHALDDGQALVLIPCMMGAYQGTSLAFIAPRGGGHARRLIAPTPYLGSDPDHPDGGYFTEGAFDPGTGTLSVHAKGRGLGDCGMSASWIWDGKAFRLAEMSLQQACGGVAPGDWPTLFRSSR</sequence>
<dbReference type="Pfam" id="PF06674">
    <property type="entry name" value="DUF1176"/>
    <property type="match status" value="1"/>
</dbReference>
<accession>A0ABU9XZC7</accession>
<gene>
    <name evidence="3" type="ORF">ABC974_04460</name>
</gene>
<feature type="region of interest" description="Disordered" evidence="1">
    <location>
        <begin position="186"/>
        <end position="205"/>
    </location>
</feature>
<evidence type="ECO:0000313" key="4">
    <source>
        <dbReference type="Proteomes" id="UP001419910"/>
    </source>
</evidence>
<dbReference type="EMBL" id="JBDIME010000002">
    <property type="protein sequence ID" value="MEN2788870.1"/>
    <property type="molecule type" value="Genomic_DNA"/>
</dbReference>
<keyword evidence="2" id="KW-0732">Signal</keyword>
<name>A0ABU9XZC7_9SPHN</name>
<evidence type="ECO:0000256" key="1">
    <source>
        <dbReference type="SAM" id="MobiDB-lite"/>
    </source>
</evidence>
<dbReference type="InterPro" id="IPR009560">
    <property type="entry name" value="DUF1176"/>
</dbReference>
<protein>
    <submittedName>
        <fullName evidence="3">DUF1176 domain-containing protein</fullName>
    </submittedName>
</protein>
<proteinExistence type="predicted"/>
<feature type="chain" id="PRO_5047142820" evidence="2">
    <location>
        <begin position="23"/>
        <end position="367"/>
    </location>
</feature>
<comment type="caution">
    <text evidence="3">The sequence shown here is derived from an EMBL/GenBank/DDBJ whole genome shotgun (WGS) entry which is preliminary data.</text>
</comment>
<reference evidence="3 4" key="1">
    <citation type="submission" date="2024-05" db="EMBL/GenBank/DDBJ databases">
        <authorList>
            <person name="Liu Q."/>
            <person name="Xin Y.-H."/>
        </authorList>
    </citation>
    <scope>NUCLEOTIDE SEQUENCE [LARGE SCALE GENOMIC DNA]</scope>
    <source>
        <strain evidence="3 4">CGMCC 1.10181</strain>
    </source>
</reference>
<organism evidence="3 4">
    <name type="scientific">Sphingomonas oligophenolica</name>
    <dbReference type="NCBI Taxonomy" id="301154"/>
    <lineage>
        <taxon>Bacteria</taxon>
        <taxon>Pseudomonadati</taxon>
        <taxon>Pseudomonadota</taxon>
        <taxon>Alphaproteobacteria</taxon>
        <taxon>Sphingomonadales</taxon>
        <taxon>Sphingomonadaceae</taxon>
        <taxon>Sphingomonas</taxon>
    </lineage>
</organism>